<accession>A0A1I4ZVV0</accession>
<dbReference type="AlphaFoldDB" id="A0A1I4ZVV0"/>
<reference evidence="1 2" key="1">
    <citation type="submission" date="2016-10" db="EMBL/GenBank/DDBJ databases">
        <authorList>
            <person name="de Groot N.N."/>
        </authorList>
    </citation>
    <scope>NUCLEOTIDE SEQUENCE [LARGE SCALE GENOMIC DNA]</scope>
    <source>
        <strain evidence="1 2">CGMCC 1.7659</strain>
    </source>
</reference>
<dbReference type="InterPro" id="IPR052159">
    <property type="entry name" value="Competence_DNA_uptake"/>
</dbReference>
<dbReference type="STRING" id="578942.SAMN05216289_12950"/>
<evidence type="ECO:0000313" key="1">
    <source>
        <dbReference type="EMBL" id="SFN54364.1"/>
    </source>
</evidence>
<dbReference type="PANTHER" id="PTHR30619">
    <property type="entry name" value="DNA INTERNALIZATION/COMPETENCE PROTEIN COMEC/REC2"/>
    <property type="match status" value="1"/>
</dbReference>
<gene>
    <name evidence="1" type="ORF">SAMN05216289_12950</name>
</gene>
<keyword evidence="2" id="KW-1185">Reference proteome</keyword>
<organism evidence="1 2">
    <name type="scientific">Dokdonella immobilis</name>
    <dbReference type="NCBI Taxonomy" id="578942"/>
    <lineage>
        <taxon>Bacteria</taxon>
        <taxon>Pseudomonadati</taxon>
        <taxon>Pseudomonadota</taxon>
        <taxon>Gammaproteobacteria</taxon>
        <taxon>Lysobacterales</taxon>
        <taxon>Rhodanobacteraceae</taxon>
        <taxon>Dokdonella</taxon>
    </lineage>
</organism>
<dbReference type="InterPro" id="IPR036866">
    <property type="entry name" value="RibonucZ/Hydroxyglut_hydro"/>
</dbReference>
<dbReference type="EMBL" id="FOVF01000029">
    <property type="protein sequence ID" value="SFN54364.1"/>
    <property type="molecule type" value="Genomic_DNA"/>
</dbReference>
<dbReference type="PANTHER" id="PTHR30619:SF1">
    <property type="entry name" value="RECOMBINATION PROTEIN 2"/>
    <property type="match status" value="1"/>
</dbReference>
<dbReference type="Proteomes" id="UP000198575">
    <property type="component" value="Unassembled WGS sequence"/>
</dbReference>
<protein>
    <recommendedName>
        <fullName evidence="3">Metallo-beta-lactamase superfamily protein</fullName>
    </recommendedName>
</protein>
<proteinExistence type="predicted"/>
<name>A0A1I4ZVV0_9GAMM</name>
<dbReference type="Gene3D" id="3.60.15.10">
    <property type="entry name" value="Ribonuclease Z/Hydroxyacylglutathione hydrolase-like"/>
    <property type="match status" value="1"/>
</dbReference>
<evidence type="ECO:0008006" key="3">
    <source>
        <dbReference type="Google" id="ProtNLM"/>
    </source>
</evidence>
<evidence type="ECO:0000313" key="2">
    <source>
        <dbReference type="Proteomes" id="UP000198575"/>
    </source>
</evidence>
<dbReference type="OrthoDB" id="418728at2"/>
<dbReference type="SUPFAM" id="SSF56281">
    <property type="entry name" value="Metallo-hydrolase/oxidoreductase"/>
    <property type="match status" value="1"/>
</dbReference>
<dbReference type="RefSeq" id="WP_092409820.1">
    <property type="nucleotide sequence ID" value="NZ_FOVF01000029.1"/>
</dbReference>
<sequence length="367" mass="40811">MSKPFFRIEMLPAKHGDALWIEYGTEELTRRILIDGGPINAWPEVSARLERLPAGDLGVELAVISHVDTDHIEGLVRLMAEPFQRWPIDPAEIWFNGWRHIDEATDLGGREGEFLSALIHRRAFERWNASFDGKAVCTGKLPGDAVELADGMRLTLVSPNAQSLAKLRKDWEKNLDKWQIDPGDLDAAWAQLVEENKFHPDAELTLGPDDLSDTLRSLLKGQDSGDANGSSIAFLAEFAGKSCLFLADAHAKVVCESLRDQGYTKAKPLKVDALKLAHHGSKNNITPELLELVNARHYLVSTNGDKFGHPNREAIEAVIQGSRRKPTLWFNYRSDHNIAWKAESLKPGAAFSTRYPAKGRSGIVVKL</sequence>